<organism evidence="1 2">
    <name type="scientific">Eubacterium oxidoreducens</name>
    <dbReference type="NCBI Taxonomy" id="1732"/>
    <lineage>
        <taxon>Bacteria</taxon>
        <taxon>Bacillati</taxon>
        <taxon>Bacillota</taxon>
        <taxon>Clostridia</taxon>
        <taxon>Eubacteriales</taxon>
        <taxon>Eubacteriaceae</taxon>
        <taxon>Eubacterium</taxon>
    </lineage>
</organism>
<name>A0A1G6C192_EUBOX</name>
<accession>A0A1G6C192</accession>
<evidence type="ECO:0000313" key="1">
    <source>
        <dbReference type="EMBL" id="SDB26659.1"/>
    </source>
</evidence>
<dbReference type="STRING" id="1732.SAMN02910417_01971"/>
<reference evidence="1 2" key="1">
    <citation type="submission" date="2016-10" db="EMBL/GenBank/DDBJ databases">
        <authorList>
            <person name="de Groot N.N."/>
        </authorList>
    </citation>
    <scope>NUCLEOTIDE SEQUENCE [LARGE SCALE GENOMIC DNA]</scope>
    <source>
        <strain evidence="1 2">DSM 3217</strain>
    </source>
</reference>
<keyword evidence="2" id="KW-1185">Reference proteome</keyword>
<protein>
    <recommendedName>
        <fullName evidence="3">DAPG hydrolase PhiG domain-containing protein</fullName>
    </recommendedName>
</protein>
<evidence type="ECO:0008006" key="3">
    <source>
        <dbReference type="Google" id="ProtNLM"/>
    </source>
</evidence>
<proteinExistence type="predicted"/>
<dbReference type="AlphaFoldDB" id="A0A1G6C192"/>
<sequence length="267" mass="30235">MKTNTNYIPNAGQTHLPAKDNINIDLVPFVPPAKPNPLLSKVELTDEAIAKGYELPSQKQHFLPGITSKMLDWFWANMEKGYYLWAPGSHKKFTWIKSPQEYGFEDSVHMIAETVGKGIPVFGGEGVEIHRLHLTDFFPLKTCLKHVICEGVFNDIGELVDSTIHMWEDVPGGCVHITATVTNSRCTMPPGFILDMLKENPDFKPTPNWATDHEDYEASQWPIFLPTLYELWKNHPDPSQNVPCNLECYMGDDGKYHYVAQNGPVHI</sequence>
<gene>
    <name evidence="1" type="ORF">SAMN02910417_01971</name>
</gene>
<dbReference type="Proteomes" id="UP000199228">
    <property type="component" value="Unassembled WGS sequence"/>
</dbReference>
<dbReference type="OrthoDB" id="1896065at2"/>
<dbReference type="RefSeq" id="WP_090174188.1">
    <property type="nucleotide sequence ID" value="NZ_FMXR01000014.1"/>
</dbReference>
<evidence type="ECO:0000313" key="2">
    <source>
        <dbReference type="Proteomes" id="UP000199228"/>
    </source>
</evidence>
<dbReference type="EMBL" id="FMXR01000014">
    <property type="protein sequence ID" value="SDB26659.1"/>
    <property type="molecule type" value="Genomic_DNA"/>
</dbReference>